<dbReference type="InterPro" id="IPR004682">
    <property type="entry name" value="TRAP_DctP"/>
</dbReference>
<dbReference type="PANTHER" id="PTHR33376:SF2">
    <property type="entry name" value="DICARBOXYLATE-BINDING PERIPLASMIC PROTEIN"/>
    <property type="match status" value="1"/>
</dbReference>
<evidence type="ECO:0000313" key="5">
    <source>
        <dbReference type="Proteomes" id="UP000270524"/>
    </source>
</evidence>
<organism evidence="3 5">
    <name type="scientific">Pseudomonas cannabina</name>
    <dbReference type="NCBI Taxonomy" id="86840"/>
    <lineage>
        <taxon>Bacteria</taxon>
        <taxon>Pseudomonadati</taxon>
        <taxon>Pseudomonadota</taxon>
        <taxon>Gammaproteobacteria</taxon>
        <taxon>Pseudomonadales</taxon>
        <taxon>Pseudomonadaceae</taxon>
        <taxon>Pseudomonas</taxon>
    </lineage>
</organism>
<dbReference type="GO" id="GO:0055085">
    <property type="term" value="P:transmembrane transport"/>
    <property type="evidence" value="ECO:0007669"/>
    <property type="project" value="InterPro"/>
</dbReference>
<dbReference type="InterPro" id="IPR018389">
    <property type="entry name" value="DctP_fam"/>
</dbReference>
<dbReference type="NCBIfam" id="NF037995">
    <property type="entry name" value="TRAP_S1"/>
    <property type="match status" value="1"/>
</dbReference>
<dbReference type="EMBL" id="RBPH01000046">
    <property type="protein sequence ID" value="RMN84314.1"/>
    <property type="molecule type" value="Genomic_DNA"/>
</dbReference>
<evidence type="ECO:0000313" key="4">
    <source>
        <dbReference type="Proteomes" id="UP000269335"/>
    </source>
</evidence>
<keyword evidence="1" id="KW-0732">Signal</keyword>
<dbReference type="GO" id="GO:0030288">
    <property type="term" value="C:outer membrane-bounded periplasmic space"/>
    <property type="evidence" value="ECO:0007669"/>
    <property type="project" value="InterPro"/>
</dbReference>
<evidence type="ECO:0000313" key="3">
    <source>
        <dbReference type="EMBL" id="RMN95789.1"/>
    </source>
</evidence>
<name>A0A3M3QJH1_PSECA</name>
<accession>A0A3M3QJH1</accession>
<dbReference type="GO" id="GO:0030246">
    <property type="term" value="F:carbohydrate binding"/>
    <property type="evidence" value="ECO:0007669"/>
    <property type="project" value="TreeGrafter"/>
</dbReference>
<comment type="caution">
    <text evidence="3">The sequence shown here is derived from an EMBL/GenBank/DDBJ whole genome shotgun (WGS) entry which is preliminary data.</text>
</comment>
<dbReference type="PANTHER" id="PTHR33376">
    <property type="match status" value="1"/>
</dbReference>
<protein>
    <submittedName>
        <fullName evidence="2">TRAP dicarboxylate transporter subunit DctP</fullName>
    </submittedName>
    <submittedName>
        <fullName evidence="3">TRAP dicarboxylate transporter, DctP subunit</fullName>
    </submittedName>
</protein>
<evidence type="ECO:0000313" key="2">
    <source>
        <dbReference type="EMBL" id="RMN84314.1"/>
    </source>
</evidence>
<dbReference type="Proteomes" id="UP000269335">
    <property type="component" value="Unassembled WGS sequence"/>
</dbReference>
<evidence type="ECO:0000256" key="1">
    <source>
        <dbReference type="ARBA" id="ARBA00022729"/>
    </source>
</evidence>
<dbReference type="EMBL" id="RBPJ01000149">
    <property type="protein sequence ID" value="RMN95789.1"/>
    <property type="molecule type" value="Genomic_DNA"/>
</dbReference>
<dbReference type="AlphaFoldDB" id="A0A3M3QJH1"/>
<dbReference type="Pfam" id="PF03480">
    <property type="entry name" value="DctP"/>
    <property type="match status" value="1"/>
</dbReference>
<sequence>MLLDLRQRRRPHPSLHAYRQTRPVTGRAGEKTRHVCVWRPEPRHLVCHLDSPGRRSQRPATRRWPVRFATWRQRPGGTRVQGLTAPSENPVARPKITTLEISMDFKRKLLIAALPLAFCMSGMAQAEVKIKFAEIHPAGYAPVVAEQNMGKKLEEQSKGEISFKMYAGGVLGSEKEVVEQVQSGAVQMTRVSLGIVGPVVPDVNVFNLPFVFRDQAHMRTIIDGEIGQEILDKITNSQFNMVALAWMDGGTRNLYTKKPVRQMSDLKGMKIRVQGNPVFIETINDMGGNGIAMATGEIFSALQTGVIDGAENNPPTYFQHNHYQNAKFFTITEHLILPEPIVMSKTTWNKLSLEQQALVKKLAREAQMEERVLWDKSSAEAETKLKAAGVEFITLTPEQKKAFYDATQPVRDKFGAPYKDLISRIEAVKTNPALAASNTQAAQ</sequence>
<proteinExistence type="predicted"/>
<dbReference type="Gene3D" id="3.40.190.170">
    <property type="entry name" value="Bacterial extracellular solute-binding protein, family 7"/>
    <property type="match status" value="1"/>
</dbReference>
<dbReference type="CDD" id="cd13671">
    <property type="entry name" value="PBP2_TRAP_SBP_like_3"/>
    <property type="match status" value="1"/>
</dbReference>
<reference evidence="4 5" key="1">
    <citation type="submission" date="2018-08" db="EMBL/GenBank/DDBJ databases">
        <title>Recombination of ecologically and evolutionarily significant loci maintains genetic cohesion in the Pseudomonas syringae species complex.</title>
        <authorList>
            <person name="Dillon M."/>
            <person name="Thakur S."/>
            <person name="Almeida R.N.D."/>
            <person name="Weir B.S."/>
            <person name="Guttman D.S."/>
        </authorList>
    </citation>
    <scope>NUCLEOTIDE SEQUENCE [LARGE SCALE GENOMIC DNA]</scope>
    <source>
        <strain evidence="2 4">ICMP 15201</strain>
        <strain evidence="3 5">ICMP 15203</strain>
    </source>
</reference>
<dbReference type="NCBIfam" id="TIGR00787">
    <property type="entry name" value="dctP"/>
    <property type="match status" value="1"/>
</dbReference>
<gene>
    <name evidence="3" type="ORF">ALQ51_05325</name>
    <name evidence="2" type="ORF">ALQ53_100683</name>
</gene>
<dbReference type="InterPro" id="IPR038404">
    <property type="entry name" value="TRAP_DctP_sf"/>
</dbReference>
<dbReference type="Proteomes" id="UP000270524">
    <property type="component" value="Unassembled WGS sequence"/>
</dbReference>